<evidence type="ECO:0000259" key="1">
    <source>
        <dbReference type="Pfam" id="PF04480"/>
    </source>
</evidence>
<dbReference type="GO" id="GO:0016874">
    <property type="term" value="F:ligase activity"/>
    <property type="evidence" value="ECO:0007669"/>
    <property type="project" value="UniProtKB-KW"/>
</dbReference>
<dbReference type="AlphaFoldDB" id="A0A378T8L1"/>
<protein>
    <submittedName>
        <fullName evidence="2">Cullin, a subunit of E3 ubiquitin ligase</fullName>
    </submittedName>
</protein>
<proteinExistence type="predicted"/>
<feature type="domain" description="DUF559" evidence="1">
    <location>
        <begin position="223"/>
        <end position="276"/>
    </location>
</feature>
<dbReference type="SUPFAM" id="SSF52980">
    <property type="entry name" value="Restriction endonuclease-like"/>
    <property type="match status" value="1"/>
</dbReference>
<dbReference type="InterPro" id="IPR011335">
    <property type="entry name" value="Restrct_endonuc-II-like"/>
</dbReference>
<dbReference type="InterPro" id="IPR007569">
    <property type="entry name" value="DUF559"/>
</dbReference>
<name>A0A378T8L1_9MYCO</name>
<dbReference type="Proteomes" id="UP000254978">
    <property type="component" value="Unassembled WGS sequence"/>
</dbReference>
<organism evidence="2 3">
    <name type="scientific">Mycolicibacterium tokaiense</name>
    <dbReference type="NCBI Taxonomy" id="39695"/>
    <lineage>
        <taxon>Bacteria</taxon>
        <taxon>Bacillati</taxon>
        <taxon>Actinomycetota</taxon>
        <taxon>Actinomycetes</taxon>
        <taxon>Mycobacteriales</taxon>
        <taxon>Mycobacteriaceae</taxon>
        <taxon>Mycolicibacterium</taxon>
    </lineage>
</organism>
<reference evidence="2 3" key="1">
    <citation type="submission" date="2018-06" db="EMBL/GenBank/DDBJ databases">
        <authorList>
            <consortium name="Pathogen Informatics"/>
            <person name="Doyle S."/>
        </authorList>
    </citation>
    <scope>NUCLEOTIDE SEQUENCE [LARGE SCALE GENOMIC DNA]</scope>
    <source>
        <strain evidence="2 3">NCTC10821</strain>
    </source>
</reference>
<keyword evidence="2" id="KW-0436">Ligase</keyword>
<sequence>MGEYRSPHRLAACPVMSRVFRGSESVAAGLVTKYELSRSYQRLFPDVYAPPGLLTSEEWILAAWLWSRRCGVVCGIAASAWRGAKWFEMPKPVELCVRNDKPPARVITRRDTILDCEIEVIRGVSVTTVARTAFDLARLRTERQAVARLDALARAHPFHAADVLEVADRHRGVKGRPRVAKVLQHVDSGAESLQESYLRLTLTDAGFPRPQTQIAVPRPGGRRYFLDMGWPELMVAVEYDGDHHRADRQTYTNDVVRSEYLASVGWTVIRVLADHQQSDIIGRVRRARDSRS</sequence>
<keyword evidence="3" id="KW-1185">Reference proteome</keyword>
<evidence type="ECO:0000313" key="3">
    <source>
        <dbReference type="Proteomes" id="UP000254978"/>
    </source>
</evidence>
<gene>
    <name evidence="2" type="ORF">NCTC10821_00606</name>
</gene>
<accession>A0A378T8L1</accession>
<dbReference type="Gene3D" id="3.40.960.10">
    <property type="entry name" value="VSR Endonuclease"/>
    <property type="match status" value="1"/>
</dbReference>
<dbReference type="Pfam" id="PF04480">
    <property type="entry name" value="DUF559"/>
    <property type="match status" value="1"/>
</dbReference>
<evidence type="ECO:0000313" key="2">
    <source>
        <dbReference type="EMBL" id="STZ57109.1"/>
    </source>
</evidence>
<dbReference type="EMBL" id="UGQT01000001">
    <property type="protein sequence ID" value="STZ57109.1"/>
    <property type="molecule type" value="Genomic_DNA"/>
</dbReference>